<keyword evidence="3" id="KW-0597">Phosphoprotein</keyword>
<evidence type="ECO:0000256" key="1">
    <source>
        <dbReference type="ARBA" id="ARBA00000085"/>
    </source>
</evidence>
<keyword evidence="6 11" id="KW-0418">Kinase</keyword>
<dbReference type="EMBL" id="NXFY01000005">
    <property type="protein sequence ID" value="PHO18569.1"/>
    <property type="molecule type" value="Genomic_DNA"/>
</dbReference>
<keyword evidence="7" id="KW-0067">ATP-binding</keyword>
<comment type="catalytic activity">
    <reaction evidence="1">
        <text>ATP + protein L-histidine = ADP + protein N-phospho-L-histidine.</text>
        <dbReference type="EC" id="2.7.13.3"/>
    </reaction>
</comment>
<feature type="transmembrane region" description="Helical" evidence="9">
    <location>
        <begin position="218"/>
        <end position="239"/>
    </location>
</feature>
<gene>
    <name evidence="11" type="ORF">AMOL_0635</name>
    <name evidence="12" type="ORF">CPU12_04630</name>
</gene>
<evidence type="ECO:0000256" key="2">
    <source>
        <dbReference type="ARBA" id="ARBA00012438"/>
    </source>
</evidence>
<keyword evidence="13" id="KW-1185">Reference proteome</keyword>
<proteinExistence type="predicted"/>
<dbReference type="Pfam" id="PF07695">
    <property type="entry name" value="7TMR-DISM_7TM"/>
    <property type="match status" value="1"/>
</dbReference>
<feature type="transmembrane region" description="Helical" evidence="9">
    <location>
        <begin position="159"/>
        <end position="178"/>
    </location>
</feature>
<evidence type="ECO:0000256" key="9">
    <source>
        <dbReference type="SAM" id="Phobius"/>
    </source>
</evidence>
<dbReference type="Pfam" id="PF02518">
    <property type="entry name" value="HATPase_c"/>
    <property type="match status" value="1"/>
</dbReference>
<protein>
    <recommendedName>
        <fullName evidence="2">histidine kinase</fullName>
        <ecNumber evidence="2">2.7.13.3</ecNumber>
    </recommendedName>
</protein>
<dbReference type="Proteomes" id="UP000221222">
    <property type="component" value="Unassembled WGS sequence"/>
</dbReference>
<evidence type="ECO:0000256" key="7">
    <source>
        <dbReference type="ARBA" id="ARBA00022840"/>
    </source>
</evidence>
<evidence type="ECO:0000256" key="6">
    <source>
        <dbReference type="ARBA" id="ARBA00022777"/>
    </source>
</evidence>
<dbReference type="Pfam" id="PF07696">
    <property type="entry name" value="7TMR-DISMED2"/>
    <property type="match status" value="1"/>
</dbReference>
<dbReference type="InterPro" id="IPR005467">
    <property type="entry name" value="His_kinase_dom"/>
</dbReference>
<dbReference type="KEGG" id="amol:AMOL_0635"/>
<feature type="transmembrane region" description="Helical" evidence="9">
    <location>
        <begin position="349"/>
        <end position="366"/>
    </location>
</feature>
<dbReference type="EC" id="2.7.13.3" evidence="2"/>
<dbReference type="InterPro" id="IPR011622">
    <property type="entry name" value="7TMR_DISM_rcpt_extracell_dom2"/>
</dbReference>
<keyword evidence="4" id="KW-0808">Transferase</keyword>
<dbReference type="GO" id="GO:0005524">
    <property type="term" value="F:ATP binding"/>
    <property type="evidence" value="ECO:0007669"/>
    <property type="project" value="UniProtKB-KW"/>
</dbReference>
<feature type="transmembrane region" description="Helical" evidence="9">
    <location>
        <begin position="316"/>
        <end position="337"/>
    </location>
</feature>
<evidence type="ECO:0000256" key="5">
    <source>
        <dbReference type="ARBA" id="ARBA00022741"/>
    </source>
</evidence>
<evidence type="ECO:0000256" key="4">
    <source>
        <dbReference type="ARBA" id="ARBA00022679"/>
    </source>
</evidence>
<evidence type="ECO:0000313" key="11">
    <source>
        <dbReference type="EMBL" id="AXX91636.1"/>
    </source>
</evidence>
<dbReference type="Gene3D" id="3.30.565.10">
    <property type="entry name" value="Histidine kinase-like ATPase, C-terminal domain"/>
    <property type="match status" value="1"/>
</dbReference>
<feature type="transmembrane region" description="Helical" evidence="9">
    <location>
        <begin position="185"/>
        <end position="203"/>
    </location>
</feature>
<feature type="transmembrane region" description="Helical" evidence="9">
    <location>
        <begin position="251"/>
        <end position="272"/>
    </location>
</feature>
<keyword evidence="9" id="KW-0812">Transmembrane</keyword>
<evidence type="ECO:0000313" key="12">
    <source>
        <dbReference type="EMBL" id="PHO18569.1"/>
    </source>
</evidence>
<keyword evidence="9" id="KW-1133">Transmembrane helix</keyword>
<dbReference type="InterPro" id="IPR003661">
    <property type="entry name" value="HisK_dim/P_dom"/>
</dbReference>
<accession>A0A2G1DJ79</accession>
<dbReference type="GO" id="GO:0000155">
    <property type="term" value="F:phosphorelay sensor kinase activity"/>
    <property type="evidence" value="ECO:0007669"/>
    <property type="project" value="InterPro"/>
</dbReference>
<dbReference type="Proteomes" id="UP000262712">
    <property type="component" value="Chromosome"/>
</dbReference>
<dbReference type="SUPFAM" id="SSF47384">
    <property type="entry name" value="Homodimeric domain of signal transducing histidine kinase"/>
    <property type="match status" value="1"/>
</dbReference>
<feature type="domain" description="Histidine kinase" evidence="10">
    <location>
        <begin position="402"/>
        <end position="614"/>
    </location>
</feature>
<dbReference type="SUPFAM" id="SSF55874">
    <property type="entry name" value="ATPase domain of HSP90 chaperone/DNA topoisomerase II/histidine kinase"/>
    <property type="match status" value="1"/>
</dbReference>
<evidence type="ECO:0000313" key="14">
    <source>
        <dbReference type="Proteomes" id="UP000262712"/>
    </source>
</evidence>
<dbReference type="Gene3D" id="2.60.40.2380">
    <property type="match status" value="1"/>
</dbReference>
<dbReference type="CDD" id="cd00082">
    <property type="entry name" value="HisKA"/>
    <property type="match status" value="1"/>
</dbReference>
<keyword evidence="8" id="KW-0902">Two-component regulatory system</keyword>
<dbReference type="PANTHER" id="PTHR43065">
    <property type="entry name" value="SENSOR HISTIDINE KINASE"/>
    <property type="match status" value="1"/>
</dbReference>
<reference evidence="11 14" key="2">
    <citation type="submission" date="2018-08" db="EMBL/GenBank/DDBJ databases">
        <title>Complete genome of the Arcobacter molluscorum type strain LMG 25693.</title>
        <authorList>
            <person name="Miller W.G."/>
            <person name="Yee E."/>
            <person name="Bono J.L."/>
        </authorList>
    </citation>
    <scope>NUCLEOTIDE SEQUENCE [LARGE SCALE GENOMIC DNA]</scope>
    <source>
        <strain evidence="11 14">CECT 7696</strain>
    </source>
</reference>
<dbReference type="InterPro" id="IPR036890">
    <property type="entry name" value="HATPase_C_sf"/>
</dbReference>
<evidence type="ECO:0000313" key="13">
    <source>
        <dbReference type="Proteomes" id="UP000221222"/>
    </source>
</evidence>
<dbReference type="Gene3D" id="1.10.287.130">
    <property type="match status" value="1"/>
</dbReference>
<dbReference type="AlphaFoldDB" id="A0A2G1DJ79"/>
<dbReference type="PROSITE" id="PS50109">
    <property type="entry name" value="HIS_KIN"/>
    <property type="match status" value="1"/>
</dbReference>
<dbReference type="EMBL" id="CP032098">
    <property type="protein sequence ID" value="AXX91636.1"/>
    <property type="molecule type" value="Genomic_DNA"/>
</dbReference>
<organism evidence="12 13">
    <name type="scientific">Malaciobacter molluscorum LMG 25693</name>
    <dbReference type="NCBI Taxonomy" id="870501"/>
    <lineage>
        <taxon>Bacteria</taxon>
        <taxon>Pseudomonadati</taxon>
        <taxon>Campylobacterota</taxon>
        <taxon>Epsilonproteobacteria</taxon>
        <taxon>Campylobacterales</taxon>
        <taxon>Arcobacteraceae</taxon>
        <taxon>Malaciobacter</taxon>
    </lineage>
</organism>
<dbReference type="InterPro" id="IPR036097">
    <property type="entry name" value="HisK_dim/P_sf"/>
</dbReference>
<keyword evidence="9" id="KW-0472">Membrane</keyword>
<evidence type="ECO:0000256" key="8">
    <source>
        <dbReference type="ARBA" id="ARBA00023012"/>
    </source>
</evidence>
<dbReference type="RefSeq" id="WP_099341920.1">
    <property type="nucleotide sequence ID" value="NZ_CP032098.1"/>
</dbReference>
<feature type="transmembrane region" description="Helical" evidence="9">
    <location>
        <begin position="284"/>
        <end position="304"/>
    </location>
</feature>
<reference evidence="12 13" key="1">
    <citation type="submission" date="2017-09" db="EMBL/GenBank/DDBJ databases">
        <title>Arcobacter canalis sp. nov., a new species isolated from a water canal contaminated with urban sewage.</title>
        <authorList>
            <person name="Perez-Cataluna A."/>
            <person name="Salas-Masso N."/>
            <person name="Figueras M.J."/>
        </authorList>
    </citation>
    <scope>NUCLEOTIDE SEQUENCE [LARGE SCALE GENOMIC DNA]</scope>
    <source>
        <strain evidence="12 13">F98-3</strain>
    </source>
</reference>
<keyword evidence="5" id="KW-0547">Nucleotide-binding</keyword>
<dbReference type="InterPro" id="IPR003594">
    <property type="entry name" value="HATPase_dom"/>
</dbReference>
<evidence type="ECO:0000256" key="3">
    <source>
        <dbReference type="ARBA" id="ARBA00022553"/>
    </source>
</evidence>
<sequence length="614" mass="72605">MDLNNTKSYVENIQSYIKYYKDNTKINTIDDVINRDFDDKKHINITNFSKNVYWLKLDIKNNEKRKNILYIDNFLIDQVDLFFIKNNKVIKSYKTGAKYKNNTKAFMKYSKFAFPLNIKDNFSIYLRIESSFFSLPSIKILSNKLFIKKQNYNNMFNTAFYFSLILMFFYNLCIFIVSRIRIYKFYLGYILGIFGFLFFYDGYLNTLFLKNYPMISEILFYLFFVLIFISVTKFSTLLFQSRRKTFFLHNILIKTSFIVIPSFALIGIILSFINEDLIYLSQKYLLFCAIFVLILIISISVKFYKRKKELIPQIYSFIWIIFMAISLFFALNVMFGIIDTNIMTKILKFNILLEIIAMSLFIAYRLKDSKEKNLRLKIENKEQELFILRQTRLASFGEVINSIAHEWKQPLHRINMLSLDLETTYNKNGLTKEYLYNQLNEIEMQTKYMNDTVNQFMDYFSPQKIKEEFNLIDCVNESINLLSIKFSKNLINYKIDCADENIKTVGYKKEYIQCIIILINNAIDAILNQEVSNKYIYFKIDIYEDRPRLSIIDNAGGIKVEPIDKIFEPNVSTKASNTNSGVGLFIAKKIIEDNMNKKLTCENYGDGAKFCIIG</sequence>
<evidence type="ECO:0000259" key="10">
    <source>
        <dbReference type="PROSITE" id="PS50109"/>
    </source>
</evidence>
<dbReference type="PANTHER" id="PTHR43065:SF10">
    <property type="entry name" value="PEROXIDE STRESS-ACTIVATED HISTIDINE KINASE MAK3"/>
    <property type="match status" value="1"/>
</dbReference>
<name>A0A2G1DJ79_9BACT</name>
<dbReference type="InterPro" id="IPR011623">
    <property type="entry name" value="7TMR_DISM_rcpt_extracell_dom1"/>
</dbReference>